<gene>
    <name evidence="1" type="ORF">A0H81_02728</name>
</gene>
<dbReference type="EMBL" id="LUGG01000002">
    <property type="protein sequence ID" value="OBZ77533.1"/>
    <property type="molecule type" value="Genomic_DNA"/>
</dbReference>
<reference evidence="1 2" key="1">
    <citation type="submission" date="2016-03" db="EMBL/GenBank/DDBJ databases">
        <title>Whole genome sequencing of Grifola frondosa 9006-11.</title>
        <authorList>
            <person name="Min B."/>
            <person name="Park H."/>
            <person name="Kim J.-G."/>
            <person name="Cho H."/>
            <person name="Oh Y.-L."/>
            <person name="Kong W.-S."/>
            <person name="Choi I.-G."/>
        </authorList>
    </citation>
    <scope>NUCLEOTIDE SEQUENCE [LARGE SCALE GENOMIC DNA]</scope>
    <source>
        <strain evidence="1 2">9006-11</strain>
    </source>
</reference>
<dbReference type="OrthoDB" id="9992270at2759"/>
<dbReference type="PANTHER" id="PTHR40135:SF1">
    <property type="entry name" value="MITOCHONDRIAL PHOSPHATE CARRIER PROTEIN"/>
    <property type="match status" value="1"/>
</dbReference>
<evidence type="ECO:0000313" key="1">
    <source>
        <dbReference type="EMBL" id="OBZ77533.1"/>
    </source>
</evidence>
<keyword evidence="2" id="KW-1185">Reference proteome</keyword>
<evidence type="ECO:0000313" key="2">
    <source>
        <dbReference type="Proteomes" id="UP000092993"/>
    </source>
</evidence>
<dbReference type="STRING" id="5627.A0A1C7MKZ3"/>
<dbReference type="OMA" id="WHEELDH"/>
<dbReference type="Proteomes" id="UP000092993">
    <property type="component" value="Unassembled WGS sequence"/>
</dbReference>
<dbReference type="PANTHER" id="PTHR40135">
    <property type="entry name" value="MITOCHONDRIAL PHOSPHATE CARRIER PROTEIN"/>
    <property type="match status" value="1"/>
</dbReference>
<organism evidence="1 2">
    <name type="scientific">Grifola frondosa</name>
    <name type="common">Maitake</name>
    <name type="synonym">Polyporus frondosus</name>
    <dbReference type="NCBI Taxonomy" id="5627"/>
    <lineage>
        <taxon>Eukaryota</taxon>
        <taxon>Fungi</taxon>
        <taxon>Dikarya</taxon>
        <taxon>Basidiomycota</taxon>
        <taxon>Agaricomycotina</taxon>
        <taxon>Agaricomycetes</taxon>
        <taxon>Polyporales</taxon>
        <taxon>Grifolaceae</taxon>
        <taxon>Grifola</taxon>
    </lineage>
</organism>
<dbReference type="AlphaFoldDB" id="A0A1C7MKZ3"/>
<comment type="caution">
    <text evidence="1">The sequence shown here is derived from an EMBL/GenBank/DDBJ whole genome shotgun (WGS) entry which is preliminary data.</text>
</comment>
<protein>
    <submittedName>
        <fullName evidence="1">Uncharacterized protein</fullName>
    </submittedName>
</protein>
<name>A0A1C7MKZ3_GRIFR</name>
<sequence>MVHPIIRYYLPYFNLTIATSALIFQTTVLYPWHEELDASFHKLKEEQARQLREYHEMKVRRLEVLEGWAARYEASKQAHVDPG</sequence>
<accession>A0A1C7MKZ3</accession>
<proteinExistence type="predicted"/>